<dbReference type="KEGG" id="fln:FLA_3962"/>
<dbReference type="RefSeq" id="WP_096511176.1">
    <property type="nucleotide sequence ID" value="NZ_AP017422.1"/>
</dbReference>
<protein>
    <submittedName>
        <fullName evidence="1">Uncharacterized protein</fullName>
    </submittedName>
</protein>
<reference evidence="2" key="1">
    <citation type="submission" date="2017-01" db="EMBL/GenBank/DDBJ databases">
        <authorList>
            <person name="Varghese N."/>
            <person name="Submissions S."/>
        </authorList>
    </citation>
    <scope>NUCLEOTIDE SEQUENCE [LARGE SCALE GENOMIC DNA]</scope>
    <source>
        <strain evidence="2">DSM 21054</strain>
    </source>
</reference>
<proteinExistence type="predicted"/>
<name>A0A173MKB2_9BACT</name>
<sequence length="100" mass="11529">MSAGKAKADRGGRNRQKLSYLKAEFEAERITSWNQVFAFYAVSTIAVDLGIHFHTFQKKVKNNRLFTLDELIRFAENINVDHRIIISFATDQVGVKRKEL</sequence>
<dbReference type="Proteomes" id="UP000186917">
    <property type="component" value="Unassembled WGS sequence"/>
</dbReference>
<evidence type="ECO:0000313" key="2">
    <source>
        <dbReference type="Proteomes" id="UP000186917"/>
    </source>
</evidence>
<accession>A0A173MKB2</accession>
<evidence type="ECO:0000313" key="1">
    <source>
        <dbReference type="EMBL" id="SIT06740.1"/>
    </source>
</evidence>
<organism evidence="1 2">
    <name type="scientific">Filimonas lacunae</name>
    <dbReference type="NCBI Taxonomy" id="477680"/>
    <lineage>
        <taxon>Bacteria</taxon>
        <taxon>Pseudomonadati</taxon>
        <taxon>Bacteroidota</taxon>
        <taxon>Chitinophagia</taxon>
        <taxon>Chitinophagales</taxon>
        <taxon>Chitinophagaceae</taxon>
        <taxon>Filimonas</taxon>
    </lineage>
</organism>
<dbReference type="AlphaFoldDB" id="A0A173MKB2"/>
<keyword evidence="2" id="KW-1185">Reference proteome</keyword>
<dbReference type="EMBL" id="FTOR01000003">
    <property type="protein sequence ID" value="SIT06740.1"/>
    <property type="molecule type" value="Genomic_DNA"/>
</dbReference>
<gene>
    <name evidence="1" type="ORF">SAMN05421788_103275</name>
</gene>